<dbReference type="AlphaFoldDB" id="A0A6J5ECT1"/>
<evidence type="ECO:0000313" key="10">
    <source>
        <dbReference type="Proteomes" id="UP000494363"/>
    </source>
</evidence>
<evidence type="ECO:0008006" key="11">
    <source>
        <dbReference type="Google" id="ProtNLM"/>
    </source>
</evidence>
<evidence type="ECO:0000256" key="3">
    <source>
        <dbReference type="ARBA" id="ARBA00022692"/>
    </source>
</evidence>
<evidence type="ECO:0000256" key="7">
    <source>
        <dbReference type="RuleBase" id="RU000477"/>
    </source>
</evidence>
<organism evidence="9 10">
    <name type="scientific">Paraburkholderia humisilvae</name>
    <dbReference type="NCBI Taxonomy" id="627669"/>
    <lineage>
        <taxon>Bacteria</taxon>
        <taxon>Pseudomonadati</taxon>
        <taxon>Pseudomonadota</taxon>
        <taxon>Betaproteobacteria</taxon>
        <taxon>Burkholderiales</taxon>
        <taxon>Burkholderiaceae</taxon>
        <taxon>Paraburkholderia</taxon>
    </lineage>
</organism>
<keyword evidence="3 7" id="KW-0812">Transmembrane</keyword>
<dbReference type="GO" id="GO:0019755">
    <property type="term" value="P:one-carbon compound transport"/>
    <property type="evidence" value="ECO:0007669"/>
    <property type="project" value="UniProtKB-ARBA"/>
</dbReference>
<dbReference type="Proteomes" id="UP000494363">
    <property type="component" value="Unassembled WGS sequence"/>
</dbReference>
<evidence type="ECO:0000256" key="1">
    <source>
        <dbReference type="ARBA" id="ARBA00004127"/>
    </source>
</evidence>
<evidence type="ECO:0000256" key="5">
    <source>
        <dbReference type="ARBA" id="ARBA00022989"/>
    </source>
</evidence>
<feature type="transmembrane region" description="Helical" evidence="8">
    <location>
        <begin position="135"/>
        <end position="158"/>
    </location>
</feature>
<name>A0A6J5ECT1_9BURK</name>
<gene>
    <name evidence="9" type="ORF">LMG29542_04505</name>
</gene>
<comment type="subcellular location">
    <subcellularLocation>
        <location evidence="1">Endomembrane system</location>
        <topology evidence="1">Multi-pass membrane protein</topology>
    </subcellularLocation>
</comment>
<dbReference type="GO" id="GO:0016020">
    <property type="term" value="C:membrane"/>
    <property type="evidence" value="ECO:0007669"/>
    <property type="project" value="InterPro"/>
</dbReference>
<protein>
    <recommendedName>
        <fullName evidence="11">Aquaporin Z</fullName>
    </recommendedName>
</protein>
<dbReference type="InterPro" id="IPR023271">
    <property type="entry name" value="Aquaporin-like"/>
</dbReference>
<evidence type="ECO:0000256" key="2">
    <source>
        <dbReference type="ARBA" id="ARBA00022448"/>
    </source>
</evidence>
<evidence type="ECO:0000313" key="9">
    <source>
        <dbReference type="EMBL" id="CAB3763116.1"/>
    </source>
</evidence>
<dbReference type="InterPro" id="IPR000425">
    <property type="entry name" value="MIP"/>
</dbReference>
<dbReference type="EMBL" id="CADIKH010000021">
    <property type="protein sequence ID" value="CAB3763116.1"/>
    <property type="molecule type" value="Genomic_DNA"/>
</dbReference>
<keyword evidence="6 8" id="KW-0472">Membrane</keyword>
<evidence type="ECO:0000256" key="4">
    <source>
        <dbReference type="ARBA" id="ARBA00022737"/>
    </source>
</evidence>
<dbReference type="Pfam" id="PF00230">
    <property type="entry name" value="MIP"/>
    <property type="match status" value="1"/>
</dbReference>
<dbReference type="GO" id="GO:0005737">
    <property type="term" value="C:cytoplasm"/>
    <property type="evidence" value="ECO:0007669"/>
    <property type="project" value="UniProtKB-ARBA"/>
</dbReference>
<dbReference type="GO" id="GO:0015250">
    <property type="term" value="F:water channel activity"/>
    <property type="evidence" value="ECO:0007669"/>
    <property type="project" value="TreeGrafter"/>
</dbReference>
<dbReference type="PANTHER" id="PTHR45665">
    <property type="entry name" value="AQUAPORIN-8"/>
    <property type="match status" value="1"/>
</dbReference>
<dbReference type="SUPFAM" id="SSF81338">
    <property type="entry name" value="Aquaporin-like"/>
    <property type="match status" value="1"/>
</dbReference>
<dbReference type="RefSeq" id="WP_175228720.1">
    <property type="nucleotide sequence ID" value="NZ_CADIKH010000021.1"/>
</dbReference>
<dbReference type="PRINTS" id="PR00783">
    <property type="entry name" value="MINTRINSICP"/>
</dbReference>
<feature type="transmembrane region" description="Helical" evidence="8">
    <location>
        <begin position="101"/>
        <end position="123"/>
    </location>
</feature>
<evidence type="ECO:0000256" key="8">
    <source>
        <dbReference type="SAM" id="Phobius"/>
    </source>
</evidence>
<dbReference type="PANTHER" id="PTHR45665:SF9">
    <property type="entry name" value="AQUAPORIN-8"/>
    <property type="match status" value="1"/>
</dbReference>
<comment type="similarity">
    <text evidence="7">Belongs to the MIP/aquaporin (TC 1.A.8) family.</text>
</comment>
<dbReference type="GO" id="GO:0012505">
    <property type="term" value="C:endomembrane system"/>
    <property type="evidence" value="ECO:0007669"/>
    <property type="project" value="UniProtKB-SubCell"/>
</dbReference>
<sequence>MTTERAQTCFFEKDPTCSLASRALAEGVGTCLLMLVAAGSGLSVHRLFPNSPVLALAVSAAGIAGSLAGLIVAFGSASGGHFNPLISGLQWLGGERKLRCALAYIAAQLVGAVLGVLLAHAVFGTPVHLAHPQVPSWSLVASELIASFGLLMVVFGCARGARKEVGPFAVGAWLFGAIIAMPSTSYANPAITCAALLANGSIGLNSTTAGLYLLAELAGALLAYPVFTVIYPQRHPEVASFKRRCRVTDRGER</sequence>
<keyword evidence="10" id="KW-1185">Reference proteome</keyword>
<keyword evidence="5 8" id="KW-1133">Transmembrane helix</keyword>
<dbReference type="Gene3D" id="1.20.1080.10">
    <property type="entry name" value="Glycerol uptake facilitator protein"/>
    <property type="match status" value="1"/>
</dbReference>
<feature type="transmembrane region" description="Helical" evidence="8">
    <location>
        <begin position="23"/>
        <end position="42"/>
    </location>
</feature>
<reference evidence="9 10" key="1">
    <citation type="submission" date="2020-04" db="EMBL/GenBank/DDBJ databases">
        <authorList>
            <person name="De Canck E."/>
        </authorList>
    </citation>
    <scope>NUCLEOTIDE SEQUENCE [LARGE SCALE GENOMIC DNA]</scope>
    <source>
        <strain evidence="9 10">LMG 29542</strain>
    </source>
</reference>
<accession>A0A6J5ECT1</accession>
<keyword evidence="2 7" id="KW-0813">Transport</keyword>
<feature type="transmembrane region" description="Helical" evidence="8">
    <location>
        <begin position="209"/>
        <end position="231"/>
    </location>
</feature>
<evidence type="ECO:0000256" key="6">
    <source>
        <dbReference type="ARBA" id="ARBA00023136"/>
    </source>
</evidence>
<feature type="transmembrane region" description="Helical" evidence="8">
    <location>
        <begin position="54"/>
        <end position="80"/>
    </location>
</feature>
<keyword evidence="4" id="KW-0677">Repeat</keyword>
<feature type="transmembrane region" description="Helical" evidence="8">
    <location>
        <begin position="170"/>
        <end position="197"/>
    </location>
</feature>
<proteinExistence type="inferred from homology"/>
<dbReference type="InterPro" id="IPR034294">
    <property type="entry name" value="Aquaporin_transptr"/>
</dbReference>